<keyword evidence="2" id="KW-1185">Reference proteome</keyword>
<dbReference type="GeneID" id="303298135"/>
<dbReference type="InterPro" id="IPR027417">
    <property type="entry name" value="P-loop_NTPase"/>
</dbReference>
<dbReference type="Proteomes" id="UP001595937">
    <property type="component" value="Unassembled WGS sequence"/>
</dbReference>
<dbReference type="SUPFAM" id="SSF52540">
    <property type="entry name" value="P-loop containing nucleoside triphosphate hydrolases"/>
    <property type="match status" value="1"/>
</dbReference>
<sequence length="192" mass="21638">MVPADPIRRAPQPLAVLLAGLTGSGKTTVATALTELGFQRLSVDEEVFRLHGRYGIDYPEDTYFEREQPVVDAVRREFTTLLHDGMSIVLDYGLWTRAERTRWRDIARGSGGIPVLIYLPVERDELLARLTLRNHRSDANSLTVTESALDDFIDRFEPPQDDEPLLEYSNDLESLGSRILSVQADPQTATIR</sequence>
<organism evidence="1 2">
    <name type="scientific">Brachybacterium tyrofermentans</name>
    <dbReference type="NCBI Taxonomy" id="47848"/>
    <lineage>
        <taxon>Bacteria</taxon>
        <taxon>Bacillati</taxon>
        <taxon>Actinomycetota</taxon>
        <taxon>Actinomycetes</taxon>
        <taxon>Micrococcales</taxon>
        <taxon>Dermabacteraceae</taxon>
        <taxon>Brachybacterium</taxon>
    </lineage>
</organism>
<dbReference type="PRINTS" id="PR01100">
    <property type="entry name" value="SHIKIMTKNASE"/>
</dbReference>
<name>A0ABW0FDL0_9MICO</name>
<gene>
    <name evidence="1" type="ORF">ACFPK8_08310</name>
</gene>
<dbReference type="Gene3D" id="3.40.50.300">
    <property type="entry name" value="P-loop containing nucleotide triphosphate hydrolases"/>
    <property type="match status" value="1"/>
</dbReference>
<evidence type="ECO:0000313" key="2">
    <source>
        <dbReference type="Proteomes" id="UP001595937"/>
    </source>
</evidence>
<dbReference type="EMBL" id="JBHSLN010000021">
    <property type="protein sequence ID" value="MFC5297512.1"/>
    <property type="molecule type" value="Genomic_DNA"/>
</dbReference>
<comment type="caution">
    <text evidence="1">The sequence shown here is derived from an EMBL/GenBank/DDBJ whole genome shotgun (WGS) entry which is preliminary data.</text>
</comment>
<dbReference type="RefSeq" id="WP_114304891.1">
    <property type="nucleotide sequence ID" value="NZ_BAAAIR010000044.1"/>
</dbReference>
<proteinExistence type="predicted"/>
<reference evidence="2" key="1">
    <citation type="journal article" date="2019" name="Int. J. Syst. Evol. Microbiol.">
        <title>The Global Catalogue of Microorganisms (GCM) 10K type strain sequencing project: providing services to taxonomists for standard genome sequencing and annotation.</title>
        <authorList>
            <consortium name="The Broad Institute Genomics Platform"/>
            <consortium name="The Broad Institute Genome Sequencing Center for Infectious Disease"/>
            <person name="Wu L."/>
            <person name="Ma J."/>
        </authorList>
    </citation>
    <scope>NUCLEOTIDE SEQUENCE [LARGE SCALE GENOMIC DNA]</scope>
    <source>
        <strain evidence="2">CGMCC 1.16455</strain>
    </source>
</reference>
<accession>A0ABW0FDL0</accession>
<evidence type="ECO:0000313" key="1">
    <source>
        <dbReference type="EMBL" id="MFC5297512.1"/>
    </source>
</evidence>
<dbReference type="Pfam" id="PF13671">
    <property type="entry name" value="AAA_33"/>
    <property type="match status" value="1"/>
</dbReference>
<protein>
    <submittedName>
        <fullName evidence="1">AAA family ATPase</fullName>
    </submittedName>
</protein>